<keyword evidence="11" id="KW-1185">Reference proteome</keyword>
<comment type="pathway">
    <text evidence="2 8">Amino-acid biosynthesis; L-tryptophan biosynthesis; L-tryptophan from chorismate: step 4/5.</text>
</comment>
<evidence type="ECO:0000256" key="6">
    <source>
        <dbReference type="ARBA" id="ARBA00023141"/>
    </source>
</evidence>
<dbReference type="Pfam" id="PF00218">
    <property type="entry name" value="IGPS"/>
    <property type="match status" value="1"/>
</dbReference>
<accession>A0ABX9KKT1</accession>
<name>A0ABX9KKT1_9FUSO</name>
<dbReference type="InterPro" id="IPR001468">
    <property type="entry name" value="Indole-3-GlycerolPSynthase_CS"/>
</dbReference>
<organism evidence="10 11">
    <name type="scientific">Psychrilyobacter piezotolerans</name>
    <dbReference type="NCBI Taxonomy" id="2293438"/>
    <lineage>
        <taxon>Bacteria</taxon>
        <taxon>Fusobacteriati</taxon>
        <taxon>Fusobacteriota</taxon>
        <taxon>Fusobacteriia</taxon>
        <taxon>Fusobacteriales</taxon>
        <taxon>Fusobacteriaceae</taxon>
        <taxon>Psychrilyobacter</taxon>
    </lineage>
</organism>
<dbReference type="Gene3D" id="3.20.20.70">
    <property type="entry name" value="Aldolase class I"/>
    <property type="match status" value="1"/>
</dbReference>
<dbReference type="InterPro" id="IPR011060">
    <property type="entry name" value="RibuloseP-bd_barrel"/>
</dbReference>
<dbReference type="InterPro" id="IPR013798">
    <property type="entry name" value="Indole-3-glycerol_P_synth_dom"/>
</dbReference>
<proteinExistence type="inferred from homology"/>
<dbReference type="PANTHER" id="PTHR22854:SF2">
    <property type="entry name" value="INDOLE-3-GLYCEROL-PHOSPHATE SYNTHASE"/>
    <property type="match status" value="1"/>
</dbReference>
<evidence type="ECO:0000256" key="8">
    <source>
        <dbReference type="HAMAP-Rule" id="MF_00134"/>
    </source>
</evidence>
<keyword evidence="5 8" id="KW-0822">Tryptophan biosynthesis</keyword>
<comment type="caution">
    <text evidence="10">The sequence shown here is derived from an EMBL/GenBank/DDBJ whole genome shotgun (WGS) entry which is preliminary data.</text>
</comment>
<evidence type="ECO:0000313" key="11">
    <source>
        <dbReference type="Proteomes" id="UP000263486"/>
    </source>
</evidence>
<dbReference type="InterPro" id="IPR045186">
    <property type="entry name" value="Indole-3-glycerol_P_synth"/>
</dbReference>
<dbReference type="SUPFAM" id="SSF51366">
    <property type="entry name" value="Ribulose-phoshate binding barrel"/>
    <property type="match status" value="1"/>
</dbReference>
<sequence>MILERIVERKKMRLKELNLDIKLLKEKAERSEPGPSFIESLQKKGLSIIGEVKRASPSKGVIKENFDPLELAVEYENCVDAVSVLTEEDFFLGSPEYLKKITDAVGIPALRKDFIIEEVQIYEAKILGASAILLITAILEEKTLKKFIQTAESLGMDALVEVHAKEGIETAIRAGAQIIGINNRDLKTFEVDLNTTVELAKLIPKNKVIVSESGIKNQMDIEKLKKAGIDGVLIGEVFMRCDDIGKLAEKFRGKG</sequence>
<dbReference type="NCBIfam" id="NF001377">
    <property type="entry name" value="PRK00278.2-4"/>
    <property type="match status" value="1"/>
</dbReference>
<evidence type="ECO:0000256" key="1">
    <source>
        <dbReference type="ARBA" id="ARBA00001633"/>
    </source>
</evidence>
<dbReference type="RefSeq" id="WP_114641193.1">
    <property type="nucleotide sequence ID" value="NZ_JAACIO010000002.1"/>
</dbReference>
<comment type="catalytic activity">
    <reaction evidence="1 8">
        <text>1-(2-carboxyphenylamino)-1-deoxy-D-ribulose 5-phosphate + H(+) = (1S,2R)-1-C-(indol-3-yl)glycerol 3-phosphate + CO2 + H2O</text>
        <dbReference type="Rhea" id="RHEA:23476"/>
        <dbReference type="ChEBI" id="CHEBI:15377"/>
        <dbReference type="ChEBI" id="CHEBI:15378"/>
        <dbReference type="ChEBI" id="CHEBI:16526"/>
        <dbReference type="ChEBI" id="CHEBI:58613"/>
        <dbReference type="ChEBI" id="CHEBI:58866"/>
        <dbReference type="EC" id="4.1.1.48"/>
    </reaction>
</comment>
<evidence type="ECO:0000256" key="7">
    <source>
        <dbReference type="ARBA" id="ARBA00023239"/>
    </source>
</evidence>
<dbReference type="CDD" id="cd00331">
    <property type="entry name" value="IGPS"/>
    <property type="match status" value="1"/>
</dbReference>
<keyword evidence="4 8" id="KW-0210">Decarboxylase</keyword>
<feature type="domain" description="Indole-3-glycerol phosphate synthase" evidence="9">
    <location>
        <begin position="3"/>
        <end position="248"/>
    </location>
</feature>
<dbReference type="Proteomes" id="UP000263486">
    <property type="component" value="Unassembled WGS sequence"/>
</dbReference>
<evidence type="ECO:0000256" key="5">
    <source>
        <dbReference type="ARBA" id="ARBA00022822"/>
    </source>
</evidence>
<reference evidence="10 11" key="1">
    <citation type="submission" date="2018-08" db="EMBL/GenBank/DDBJ databases">
        <title>Draft genome sequence of Psychrilyobacter sp. strain SD5 isolated from Black Sea water.</title>
        <authorList>
            <person name="Yadav S."/>
            <person name="Villanueva L."/>
            <person name="Damste J.S.S."/>
        </authorList>
    </citation>
    <scope>NUCLEOTIDE SEQUENCE [LARGE SCALE GENOMIC DNA]</scope>
    <source>
        <strain evidence="10 11">SD5</strain>
    </source>
</reference>
<keyword evidence="7 8" id="KW-0456">Lyase</keyword>
<keyword evidence="3 8" id="KW-0028">Amino-acid biosynthesis</keyword>
<dbReference type="HAMAP" id="MF_00134_B">
    <property type="entry name" value="IGPS_B"/>
    <property type="match status" value="1"/>
</dbReference>
<dbReference type="InterPro" id="IPR013785">
    <property type="entry name" value="Aldolase_TIM"/>
</dbReference>
<dbReference type="EC" id="4.1.1.48" evidence="8"/>
<evidence type="ECO:0000313" key="10">
    <source>
        <dbReference type="EMBL" id="REI42962.1"/>
    </source>
</evidence>
<dbReference type="PANTHER" id="PTHR22854">
    <property type="entry name" value="TRYPTOPHAN BIOSYNTHESIS PROTEIN"/>
    <property type="match status" value="1"/>
</dbReference>
<dbReference type="PROSITE" id="PS00614">
    <property type="entry name" value="IGPS"/>
    <property type="match status" value="1"/>
</dbReference>
<keyword evidence="6 8" id="KW-0057">Aromatic amino acid biosynthesis</keyword>
<evidence type="ECO:0000256" key="3">
    <source>
        <dbReference type="ARBA" id="ARBA00022605"/>
    </source>
</evidence>
<evidence type="ECO:0000256" key="4">
    <source>
        <dbReference type="ARBA" id="ARBA00022793"/>
    </source>
</evidence>
<gene>
    <name evidence="8" type="primary">trpC</name>
    <name evidence="10" type="ORF">DYH56_02105</name>
</gene>
<evidence type="ECO:0000259" key="9">
    <source>
        <dbReference type="Pfam" id="PF00218"/>
    </source>
</evidence>
<evidence type="ECO:0000256" key="2">
    <source>
        <dbReference type="ARBA" id="ARBA00004696"/>
    </source>
</evidence>
<protein>
    <recommendedName>
        <fullName evidence="8">Indole-3-glycerol phosphate synthase</fullName>
        <shortName evidence="8">IGPS</shortName>
        <ecNumber evidence="8">4.1.1.48</ecNumber>
    </recommendedName>
</protein>
<dbReference type="EMBL" id="QUAJ01000002">
    <property type="protein sequence ID" value="REI42962.1"/>
    <property type="molecule type" value="Genomic_DNA"/>
</dbReference>
<comment type="similarity">
    <text evidence="8">Belongs to the TrpC family.</text>
</comment>